<feature type="region of interest" description="Disordered" evidence="1">
    <location>
        <begin position="280"/>
        <end position="304"/>
    </location>
</feature>
<proteinExistence type="predicted"/>
<evidence type="ECO:0000313" key="2">
    <source>
        <dbReference type="EMBL" id="QHI73080.1"/>
    </source>
</evidence>
<dbReference type="RefSeq" id="WP_162362847.1">
    <property type="nucleotide sequence ID" value="NZ_CP047591.1"/>
</dbReference>
<keyword evidence="3" id="KW-1185">Reference proteome</keyword>
<dbReference type="KEGG" id="amic:Ami3637_12320"/>
<evidence type="ECO:0000256" key="1">
    <source>
        <dbReference type="SAM" id="MobiDB-lite"/>
    </source>
</evidence>
<gene>
    <name evidence="2" type="ORF">Ami3637_12320</name>
</gene>
<sequence>MVKFIFYKSLSKKMKSIAFKKNIVIVFIITSIICSCLTACSPSSQDIDGFLYKSDYHLYKDYYDSLDLSGKIYMMDQCEKKIIDEIKKNKESLLNKDYDYAQNSLSYVLKILSDFDYEEDSRMGKLCKNALEFRATYKKLEDTNYFKLQDALVQSIYISDRIKSQDEKSYLDEYYSTSYDYNEFGIYSTEDWEGVIESSEPLKKGAMEEVYLKKNGQTSVIDDSGFESTYNKYEIIPEEEVNTYLSSSQEIEKLTSELDNYMSKFLLISKVITIPSDTNTSNKAKENELINSNSTKEDSNTDYGEEESYIQGWDDDIKRIEDNMGDKTFVVSDVIMADPYSAGSISTSNELSFELLVYRNLDSDSLYFVSSLNGEDVFFVKSFTYTGANIYVTLEDFNGIESSLIFDTETQECTITSGGTTDTYVAIGY</sequence>
<reference evidence="2 3" key="1">
    <citation type="submission" date="2020-01" db="EMBL/GenBank/DDBJ databases">
        <title>Genomic analysis of Aminipila sp. CBA3637.</title>
        <authorList>
            <person name="Kim Y.B."/>
            <person name="Roh S.W."/>
        </authorList>
    </citation>
    <scope>NUCLEOTIDE SEQUENCE [LARGE SCALE GENOMIC DNA]</scope>
    <source>
        <strain evidence="2 3">CBA3637</strain>
    </source>
</reference>
<organism evidence="2 3">
    <name type="scientific">Aminipila terrae</name>
    <dbReference type="NCBI Taxonomy" id="2697030"/>
    <lineage>
        <taxon>Bacteria</taxon>
        <taxon>Bacillati</taxon>
        <taxon>Bacillota</taxon>
        <taxon>Clostridia</taxon>
        <taxon>Peptostreptococcales</taxon>
        <taxon>Anaerovoracaceae</taxon>
        <taxon>Aminipila</taxon>
    </lineage>
</organism>
<accession>A0A6P1MEK4</accession>
<dbReference type="Proteomes" id="UP000463883">
    <property type="component" value="Chromosome"/>
</dbReference>
<evidence type="ECO:0000313" key="3">
    <source>
        <dbReference type="Proteomes" id="UP000463883"/>
    </source>
</evidence>
<name>A0A6P1MEK4_9FIRM</name>
<dbReference type="EMBL" id="CP047591">
    <property type="protein sequence ID" value="QHI73080.1"/>
    <property type="molecule type" value="Genomic_DNA"/>
</dbReference>
<dbReference type="AlphaFoldDB" id="A0A6P1MEK4"/>
<protein>
    <submittedName>
        <fullName evidence="2">Uncharacterized protein</fullName>
    </submittedName>
</protein>